<dbReference type="Proteomes" id="UP000779900">
    <property type="component" value="Unassembled WGS sequence"/>
</dbReference>
<accession>A0A938BSI0</accession>
<protein>
    <submittedName>
        <fullName evidence="2">Uncharacterized protein</fullName>
    </submittedName>
</protein>
<evidence type="ECO:0000313" key="2">
    <source>
        <dbReference type="EMBL" id="MBM3330704.1"/>
    </source>
</evidence>
<dbReference type="EMBL" id="VGIR01000008">
    <property type="protein sequence ID" value="MBM3330704.1"/>
    <property type="molecule type" value="Genomic_DNA"/>
</dbReference>
<proteinExistence type="predicted"/>
<evidence type="ECO:0000256" key="1">
    <source>
        <dbReference type="SAM" id="Phobius"/>
    </source>
</evidence>
<name>A0A938BSI0_UNCW3</name>
<feature type="transmembrane region" description="Helical" evidence="1">
    <location>
        <begin position="62"/>
        <end position="83"/>
    </location>
</feature>
<organism evidence="2 3">
    <name type="scientific">candidate division WOR-3 bacterium</name>
    <dbReference type="NCBI Taxonomy" id="2052148"/>
    <lineage>
        <taxon>Bacteria</taxon>
        <taxon>Bacteria division WOR-3</taxon>
    </lineage>
</organism>
<reference evidence="2" key="1">
    <citation type="submission" date="2019-03" db="EMBL/GenBank/DDBJ databases">
        <title>Lake Tanganyika Metagenome-Assembled Genomes (MAGs).</title>
        <authorList>
            <person name="Tran P."/>
        </authorList>
    </citation>
    <scope>NUCLEOTIDE SEQUENCE</scope>
    <source>
        <strain evidence="2">K_DeepCast_150m_m2_040</strain>
    </source>
</reference>
<keyword evidence="1" id="KW-1133">Transmembrane helix</keyword>
<comment type="caution">
    <text evidence="2">The sequence shown here is derived from an EMBL/GenBank/DDBJ whole genome shotgun (WGS) entry which is preliminary data.</text>
</comment>
<dbReference type="AlphaFoldDB" id="A0A938BSI0"/>
<keyword evidence="1" id="KW-0812">Transmembrane</keyword>
<gene>
    <name evidence="2" type="ORF">FJY68_02490</name>
</gene>
<keyword evidence="1" id="KW-0472">Membrane</keyword>
<evidence type="ECO:0000313" key="3">
    <source>
        <dbReference type="Proteomes" id="UP000779900"/>
    </source>
</evidence>
<sequence length="256" mass="28410">MTRDRQPPPDYGALVVGGGRQRTTTSKRAWRFAKRWWVFMGLLLALTIAAVAEYVLHNNGLAAVALNFAKAIGLLAAVMYVVYTRDMALATAGVLAANKGIVLANLYQSTSSYEKLPESARQVCREVHLADKRLEMDEFGNLCKVKDTPAVKLKVWNLTPRHILLLKGYFTVRNRDEDPVRDLVLDFGKLPLSPDARQHLTAMVMPKGHVVVSLKRVEYWDAASEELCVAELGLAYVAVREVAEPRKASPEVPPNA</sequence>
<feature type="transmembrane region" description="Helical" evidence="1">
    <location>
        <begin position="36"/>
        <end position="56"/>
    </location>
</feature>